<organism evidence="1 2">
    <name type="scientific">Nelumbo nucifera</name>
    <name type="common">Sacred lotus</name>
    <dbReference type="NCBI Taxonomy" id="4432"/>
    <lineage>
        <taxon>Eukaryota</taxon>
        <taxon>Viridiplantae</taxon>
        <taxon>Streptophyta</taxon>
        <taxon>Embryophyta</taxon>
        <taxon>Tracheophyta</taxon>
        <taxon>Spermatophyta</taxon>
        <taxon>Magnoliopsida</taxon>
        <taxon>Proteales</taxon>
        <taxon>Nelumbonaceae</taxon>
        <taxon>Nelumbo</taxon>
    </lineage>
</organism>
<dbReference type="EMBL" id="DUZY01000004">
    <property type="protein sequence ID" value="DAD38480.1"/>
    <property type="molecule type" value="Genomic_DNA"/>
</dbReference>
<reference evidence="1 2" key="1">
    <citation type="journal article" date="2020" name="Mol. Biol. Evol.">
        <title>Distinct Expression and Methylation Patterns for Genes with Different Fates following a Single Whole-Genome Duplication in Flowering Plants.</title>
        <authorList>
            <person name="Shi T."/>
            <person name="Rahmani R.S."/>
            <person name="Gugger P.F."/>
            <person name="Wang M."/>
            <person name="Li H."/>
            <person name="Zhang Y."/>
            <person name="Li Z."/>
            <person name="Wang Q."/>
            <person name="Van de Peer Y."/>
            <person name="Marchal K."/>
            <person name="Chen J."/>
        </authorList>
    </citation>
    <scope>NUCLEOTIDE SEQUENCE [LARGE SCALE GENOMIC DNA]</scope>
    <source>
        <tissue evidence="1">Leaf</tissue>
    </source>
</reference>
<name>A0A822Z193_NELNU</name>
<evidence type="ECO:0000313" key="2">
    <source>
        <dbReference type="Proteomes" id="UP000607653"/>
    </source>
</evidence>
<dbReference type="InterPro" id="IPR012438">
    <property type="entry name" value="DUF1639"/>
</dbReference>
<comment type="caution">
    <text evidence="1">The sequence shown here is derived from an EMBL/GenBank/DDBJ whole genome shotgun (WGS) entry which is preliminary data.</text>
</comment>
<dbReference type="Proteomes" id="UP000607653">
    <property type="component" value="Unassembled WGS sequence"/>
</dbReference>
<evidence type="ECO:0000313" key="1">
    <source>
        <dbReference type="EMBL" id="DAD38480.1"/>
    </source>
</evidence>
<dbReference type="Pfam" id="PF07797">
    <property type="entry name" value="DUF1639"/>
    <property type="match status" value="1"/>
</dbReference>
<protein>
    <submittedName>
        <fullName evidence="1">Uncharacterized protein</fullName>
    </submittedName>
</protein>
<sequence>MEDRCYVAIRSMGFDDNAKMKERIQRLSGQSYLFHYQSKEKEEDFMVMKECKLPQRSKKRAKYIQRIKLASPAKTIFFRRPAIEV</sequence>
<gene>
    <name evidence="1" type="ORF">HUJ06_009121</name>
</gene>
<accession>A0A822Z193</accession>
<dbReference type="AlphaFoldDB" id="A0A822Z193"/>
<keyword evidence="2" id="KW-1185">Reference proteome</keyword>
<proteinExistence type="predicted"/>